<organism evidence="3 4">
    <name type="scientific">Glacieibacterium frigidum</name>
    <dbReference type="NCBI Taxonomy" id="2593303"/>
    <lineage>
        <taxon>Bacteria</taxon>
        <taxon>Pseudomonadati</taxon>
        <taxon>Pseudomonadota</taxon>
        <taxon>Alphaproteobacteria</taxon>
        <taxon>Sphingomonadales</taxon>
        <taxon>Sphingosinicellaceae</taxon>
        <taxon>Glacieibacterium</taxon>
    </lineage>
</organism>
<dbReference type="SMART" id="SM00992">
    <property type="entry name" value="YccV-like"/>
    <property type="match status" value="1"/>
</dbReference>
<dbReference type="SUPFAM" id="SSF141255">
    <property type="entry name" value="YccV-like"/>
    <property type="match status" value="1"/>
</dbReference>
<dbReference type="GO" id="GO:0003677">
    <property type="term" value="F:DNA binding"/>
    <property type="evidence" value="ECO:0007669"/>
    <property type="project" value="UniProtKB-UniRule"/>
</dbReference>
<dbReference type="EMBL" id="VJWA01000001">
    <property type="protein sequence ID" value="TRW17104.1"/>
    <property type="molecule type" value="Genomic_DNA"/>
</dbReference>
<evidence type="ECO:0000256" key="1">
    <source>
        <dbReference type="NCBIfam" id="TIGR02097"/>
    </source>
</evidence>
<name>A0A552UFW7_9SPHN</name>
<dbReference type="PANTHER" id="PTHR48439:SF1">
    <property type="entry name" value="HEMIMETHYLATED DNA-BINDING DOMAIN-CONTAINING PROTEIN"/>
    <property type="match status" value="1"/>
</dbReference>
<dbReference type="InterPro" id="IPR011722">
    <property type="entry name" value="Hemimethylated_DNA-bd_dom"/>
</dbReference>
<dbReference type="AlphaFoldDB" id="A0A552UFW7"/>
<evidence type="ECO:0000313" key="4">
    <source>
        <dbReference type="Proteomes" id="UP000317894"/>
    </source>
</evidence>
<comment type="caution">
    <text evidence="3">The sequence shown here is derived from an EMBL/GenBank/DDBJ whole genome shotgun (WGS) entry which is preliminary data.</text>
</comment>
<dbReference type="OrthoDB" id="9797680at2"/>
<reference evidence="3 4" key="1">
    <citation type="submission" date="2019-07" db="EMBL/GenBank/DDBJ databases">
        <title>Novel species isolated from glacier.</title>
        <authorList>
            <person name="Liu Q."/>
            <person name="Xin Y.-H."/>
        </authorList>
    </citation>
    <scope>NUCLEOTIDE SEQUENCE [LARGE SCALE GENOMIC DNA]</scope>
    <source>
        <strain evidence="3 4">LB1R16</strain>
    </source>
</reference>
<dbReference type="Proteomes" id="UP000317894">
    <property type="component" value="Unassembled WGS sequence"/>
</dbReference>
<protein>
    <recommendedName>
        <fullName evidence="1">Heat shock protein HspQ</fullName>
    </recommendedName>
</protein>
<dbReference type="RefSeq" id="WP_143554649.1">
    <property type="nucleotide sequence ID" value="NZ_VJWA01000001.1"/>
</dbReference>
<dbReference type="Gene3D" id="2.30.30.390">
    <property type="entry name" value="Hemimethylated DNA-binding domain"/>
    <property type="match status" value="1"/>
</dbReference>
<dbReference type="InterPro" id="IPR036623">
    <property type="entry name" value="Hemimethylated_DNA-bd_sf"/>
</dbReference>
<keyword evidence="4" id="KW-1185">Reference proteome</keyword>
<sequence length="114" mass="13063">MTEHPTTTATATFGIGEVVRHKLFPFRGVIFDVDPEFANSEEWWEAIPEPVRPRKDQPFYHLLAENDESAYVAYVSQQNLIREDGGEEVGHPAIPQMFGGFEDGRYILRPEVRN</sequence>
<dbReference type="InterPro" id="IPR053189">
    <property type="entry name" value="Clp_protease_adapter_ClpF"/>
</dbReference>
<proteinExistence type="predicted"/>
<dbReference type="PANTHER" id="PTHR48439">
    <property type="entry name" value="HEMIMETHYLATED DNA-BINDING DOMAIN-CONTAINING PROTEIN"/>
    <property type="match status" value="1"/>
</dbReference>
<evidence type="ECO:0000313" key="3">
    <source>
        <dbReference type="EMBL" id="TRW17104.1"/>
    </source>
</evidence>
<feature type="domain" description="Hemimethylated DNA-binding" evidence="2">
    <location>
        <begin position="10"/>
        <end position="109"/>
    </location>
</feature>
<keyword evidence="3" id="KW-0346">Stress response</keyword>
<gene>
    <name evidence="3" type="primary">hspQ</name>
    <name evidence="3" type="ORF">FMM06_02565</name>
</gene>
<dbReference type="Pfam" id="PF08755">
    <property type="entry name" value="YccV-like"/>
    <property type="match status" value="1"/>
</dbReference>
<accession>A0A552UFW7</accession>
<dbReference type="NCBIfam" id="TIGR02097">
    <property type="entry name" value="yccV"/>
    <property type="match status" value="1"/>
</dbReference>
<evidence type="ECO:0000259" key="2">
    <source>
        <dbReference type="SMART" id="SM00992"/>
    </source>
</evidence>